<gene>
    <name evidence="1" type="ordered locus">PUV_13950</name>
</gene>
<protein>
    <submittedName>
        <fullName evidence="1">Uncharacterized protein</fullName>
    </submittedName>
</protein>
<sequence length="46" mass="5214">MPDIGVIEGIDASRNILIRQLASWFDEEKCSKGVTSLENYRKEMGL</sequence>
<reference key="1">
    <citation type="journal article" date="2011" name="Mol. Biol. Evol.">
        <title>Unity in variety -- the pan-genome of the Chlamydiae.</title>
        <authorList>
            <person name="Collingro A."/>
            <person name="Tischler P."/>
            <person name="Weinmaier T."/>
            <person name="Penz T."/>
            <person name="Heinz E."/>
            <person name="Brunham R.C."/>
            <person name="Read T.D."/>
            <person name="Bavoil P.M."/>
            <person name="Sachse K."/>
            <person name="Kahane S."/>
            <person name="Friedman M.G."/>
            <person name="Rattei T."/>
            <person name="Myers G.S.A."/>
            <person name="Horn M."/>
        </authorList>
    </citation>
    <scope>NUCLEOTIDE SEQUENCE</scope>
    <source>
        <strain>UV7</strain>
    </source>
</reference>
<dbReference type="HOGENOM" id="CLU_3186775_0_0_0"/>
<dbReference type="AlphaFoldDB" id="F8KZK5"/>
<organism evidence="1 2">
    <name type="scientific">Parachlamydia acanthamoebae (strain UV7)</name>
    <dbReference type="NCBI Taxonomy" id="765952"/>
    <lineage>
        <taxon>Bacteria</taxon>
        <taxon>Pseudomonadati</taxon>
        <taxon>Chlamydiota</taxon>
        <taxon>Chlamydiia</taxon>
        <taxon>Parachlamydiales</taxon>
        <taxon>Parachlamydiaceae</taxon>
        <taxon>Parachlamydia</taxon>
    </lineage>
</organism>
<dbReference type="STRING" id="765952.PUV_13950"/>
<name>F8KZK5_PARAV</name>
<dbReference type="EMBL" id="FR872580">
    <property type="protein sequence ID" value="CCB86345.1"/>
    <property type="molecule type" value="Genomic_DNA"/>
</dbReference>
<dbReference type="Proteomes" id="UP000000495">
    <property type="component" value="Chromosome"/>
</dbReference>
<keyword evidence="2" id="KW-1185">Reference proteome</keyword>
<evidence type="ECO:0000313" key="2">
    <source>
        <dbReference type="Proteomes" id="UP000000495"/>
    </source>
</evidence>
<accession>F8KZK5</accession>
<reference evidence="1 2" key="2">
    <citation type="journal article" date="2011" name="Mol. Biol. Evol.">
        <title>Unity in variety--the pan-genome of the Chlamydiae.</title>
        <authorList>
            <person name="Collingro A."/>
            <person name="Tischler P."/>
            <person name="Weinmaier T."/>
            <person name="Penz T."/>
            <person name="Heinz E."/>
            <person name="Brunham R.C."/>
            <person name="Read T.D."/>
            <person name="Bavoil P.M."/>
            <person name="Sachse K."/>
            <person name="Kahane S."/>
            <person name="Friedman M.G."/>
            <person name="Rattei T."/>
            <person name="Myers G.S."/>
            <person name="Horn M."/>
        </authorList>
    </citation>
    <scope>NUCLEOTIDE SEQUENCE [LARGE SCALE GENOMIC DNA]</scope>
    <source>
        <strain evidence="2">UV7</strain>
    </source>
</reference>
<evidence type="ECO:0000313" key="1">
    <source>
        <dbReference type="EMBL" id="CCB86345.1"/>
    </source>
</evidence>
<dbReference type="KEGG" id="puv:PUV_13950"/>
<proteinExistence type="predicted"/>